<comment type="subcellular location">
    <subcellularLocation>
        <location evidence="1 10">Cell outer membrane</location>
        <topology evidence="1 10">Multi-pass membrane protein</topology>
    </subcellularLocation>
</comment>
<dbReference type="Gene3D" id="2.60.40.1120">
    <property type="entry name" value="Carboxypeptidase-like, regulatory domain"/>
    <property type="match status" value="1"/>
</dbReference>
<evidence type="ECO:0000256" key="5">
    <source>
        <dbReference type="ARBA" id="ARBA00022729"/>
    </source>
</evidence>
<gene>
    <name evidence="15" type="ORF">SAMEA4412673_00909</name>
</gene>
<dbReference type="PANTHER" id="PTHR30069">
    <property type="entry name" value="TONB-DEPENDENT OUTER MEMBRANE RECEPTOR"/>
    <property type="match status" value="1"/>
</dbReference>
<feature type="domain" description="TonB-dependent receptor plug" evidence="14">
    <location>
        <begin position="113"/>
        <end position="236"/>
    </location>
</feature>
<dbReference type="SUPFAM" id="SSF56935">
    <property type="entry name" value="Porins"/>
    <property type="match status" value="1"/>
</dbReference>
<organism evidence="15 16">
    <name type="scientific">Sphingobacterium mizutaii</name>
    <dbReference type="NCBI Taxonomy" id="1010"/>
    <lineage>
        <taxon>Bacteria</taxon>
        <taxon>Pseudomonadati</taxon>
        <taxon>Bacteroidota</taxon>
        <taxon>Sphingobacteriia</taxon>
        <taxon>Sphingobacteriales</taxon>
        <taxon>Sphingobacteriaceae</taxon>
        <taxon>Sphingobacterium</taxon>
    </lineage>
</organism>
<dbReference type="GO" id="GO:0009279">
    <property type="term" value="C:cell outer membrane"/>
    <property type="evidence" value="ECO:0007669"/>
    <property type="project" value="UniProtKB-SubCell"/>
</dbReference>
<dbReference type="GO" id="GO:0015344">
    <property type="term" value="F:siderophore uptake transmembrane transporter activity"/>
    <property type="evidence" value="ECO:0007669"/>
    <property type="project" value="TreeGrafter"/>
</dbReference>
<dbReference type="Gene3D" id="2.40.170.20">
    <property type="entry name" value="TonB-dependent receptor, beta-barrel domain"/>
    <property type="match status" value="1"/>
</dbReference>
<keyword evidence="3 10" id="KW-1134">Transmembrane beta strand</keyword>
<evidence type="ECO:0000256" key="2">
    <source>
        <dbReference type="ARBA" id="ARBA00022448"/>
    </source>
</evidence>
<evidence type="ECO:0000259" key="13">
    <source>
        <dbReference type="Pfam" id="PF00593"/>
    </source>
</evidence>
<proteinExistence type="inferred from homology"/>
<comment type="similarity">
    <text evidence="10 11">Belongs to the TonB-dependent receptor family.</text>
</comment>
<dbReference type="EMBL" id="LT906468">
    <property type="protein sequence ID" value="SNV44122.1"/>
    <property type="molecule type" value="Genomic_DNA"/>
</dbReference>
<dbReference type="Proteomes" id="UP000215355">
    <property type="component" value="Chromosome 1"/>
</dbReference>
<dbReference type="InterPro" id="IPR037066">
    <property type="entry name" value="Plug_dom_sf"/>
</dbReference>
<evidence type="ECO:0000256" key="10">
    <source>
        <dbReference type="PROSITE-ProRule" id="PRU01360"/>
    </source>
</evidence>
<evidence type="ECO:0000256" key="6">
    <source>
        <dbReference type="ARBA" id="ARBA00023077"/>
    </source>
</evidence>
<keyword evidence="6 11" id="KW-0798">TonB box</keyword>
<evidence type="ECO:0000256" key="7">
    <source>
        <dbReference type="ARBA" id="ARBA00023136"/>
    </source>
</evidence>
<dbReference type="InterPro" id="IPR008969">
    <property type="entry name" value="CarboxyPept-like_regulatory"/>
</dbReference>
<dbReference type="Pfam" id="PF13715">
    <property type="entry name" value="CarbopepD_reg_2"/>
    <property type="match status" value="1"/>
</dbReference>
<dbReference type="AlphaFoldDB" id="A0AAJ4X9E7"/>
<evidence type="ECO:0000256" key="4">
    <source>
        <dbReference type="ARBA" id="ARBA00022692"/>
    </source>
</evidence>
<reference evidence="15 16" key="1">
    <citation type="submission" date="2017-06" db="EMBL/GenBank/DDBJ databases">
        <authorList>
            <consortium name="Pathogen Informatics"/>
        </authorList>
    </citation>
    <scope>NUCLEOTIDE SEQUENCE [LARGE SCALE GENOMIC DNA]</scope>
    <source>
        <strain evidence="15 16">NCTC12149</strain>
    </source>
</reference>
<evidence type="ECO:0000256" key="9">
    <source>
        <dbReference type="ARBA" id="ARBA00023237"/>
    </source>
</evidence>
<dbReference type="InterPro" id="IPR039426">
    <property type="entry name" value="TonB-dep_rcpt-like"/>
</dbReference>
<dbReference type="Pfam" id="PF00593">
    <property type="entry name" value="TonB_dep_Rec_b-barrel"/>
    <property type="match status" value="1"/>
</dbReference>
<feature type="domain" description="TonB-dependent receptor-like beta-barrel" evidence="13">
    <location>
        <begin position="462"/>
        <end position="856"/>
    </location>
</feature>
<keyword evidence="4 10" id="KW-0812">Transmembrane</keyword>
<dbReference type="RefSeq" id="WP_093098783.1">
    <property type="nucleotide sequence ID" value="NZ_CP158798.1"/>
</dbReference>
<dbReference type="InterPro" id="IPR036942">
    <property type="entry name" value="Beta-barrel_TonB_sf"/>
</dbReference>
<dbReference type="InterPro" id="IPR012910">
    <property type="entry name" value="Plug_dom"/>
</dbReference>
<dbReference type="PROSITE" id="PS52016">
    <property type="entry name" value="TONB_DEPENDENT_REC_3"/>
    <property type="match status" value="1"/>
</dbReference>
<dbReference type="Pfam" id="PF07715">
    <property type="entry name" value="Plug"/>
    <property type="match status" value="1"/>
</dbReference>
<dbReference type="NCBIfam" id="TIGR04056">
    <property type="entry name" value="OMP_RagA_SusC"/>
    <property type="match status" value="1"/>
</dbReference>
<keyword evidence="5 12" id="KW-0732">Signal</keyword>
<protein>
    <submittedName>
        <fullName evidence="15">Outer membrane cobalamin receptor protein</fullName>
    </submittedName>
</protein>
<dbReference type="NCBIfam" id="TIGR04057">
    <property type="entry name" value="SusC_RagA_signa"/>
    <property type="match status" value="1"/>
</dbReference>
<accession>A0AAJ4X9E7</accession>
<dbReference type="InterPro" id="IPR023996">
    <property type="entry name" value="TonB-dep_OMP_SusC/RagA"/>
</dbReference>
<dbReference type="PANTHER" id="PTHR30069:SF29">
    <property type="entry name" value="HEMOGLOBIN AND HEMOGLOBIN-HAPTOGLOBIN-BINDING PROTEIN 1-RELATED"/>
    <property type="match status" value="1"/>
</dbReference>
<dbReference type="InterPro" id="IPR000531">
    <property type="entry name" value="Beta-barrel_TonB"/>
</dbReference>
<evidence type="ECO:0000259" key="14">
    <source>
        <dbReference type="Pfam" id="PF07715"/>
    </source>
</evidence>
<keyword evidence="9 10" id="KW-0998">Cell outer membrane</keyword>
<evidence type="ECO:0000256" key="8">
    <source>
        <dbReference type="ARBA" id="ARBA00023170"/>
    </source>
</evidence>
<keyword evidence="7 10" id="KW-0472">Membrane</keyword>
<evidence type="ECO:0000313" key="16">
    <source>
        <dbReference type="Proteomes" id="UP000215355"/>
    </source>
</evidence>
<dbReference type="GO" id="GO:0044718">
    <property type="term" value="P:siderophore transmembrane transport"/>
    <property type="evidence" value="ECO:0007669"/>
    <property type="project" value="TreeGrafter"/>
</dbReference>
<evidence type="ECO:0000256" key="12">
    <source>
        <dbReference type="SAM" id="SignalP"/>
    </source>
</evidence>
<feature type="signal peptide" evidence="12">
    <location>
        <begin position="1"/>
        <end position="21"/>
    </location>
</feature>
<dbReference type="InterPro" id="IPR023997">
    <property type="entry name" value="TonB-dep_OMP_SusC/RagA_CS"/>
</dbReference>
<dbReference type="SUPFAM" id="SSF49464">
    <property type="entry name" value="Carboxypeptidase regulatory domain-like"/>
    <property type="match status" value="1"/>
</dbReference>
<evidence type="ECO:0000256" key="3">
    <source>
        <dbReference type="ARBA" id="ARBA00022452"/>
    </source>
</evidence>
<evidence type="ECO:0000256" key="1">
    <source>
        <dbReference type="ARBA" id="ARBA00004571"/>
    </source>
</evidence>
<evidence type="ECO:0000313" key="15">
    <source>
        <dbReference type="EMBL" id="SNV44122.1"/>
    </source>
</evidence>
<keyword evidence="2 10" id="KW-0813">Transport</keyword>
<sequence length="1079" mass="119944">MNKRLITSLAASLFFSTVLFAQTQLKGRVVDESGAPISGVTLTLKNGTATQTGANGEFTLSYDQAGQLNVSALGYSRKVINLSNQTTLEIILDPSTEGLDEVVVTALGISREKKSLPFTVQEVGAKELTQAGQLNVTSALSGKVAGVQVNQFGGTVGASSRISLRGNSSVKADQQPLIVVDGVPISNDTQRSGDNTYSGVDYGSGINDINPEDIETITVLKGGSAALYGMRAGNGVILITTKSGKRGDKGIQLSYDGNFSVDQAAYLPKVQNLYGQGYNGDEKHYNDFQASNGKISYQDYAQTKGFAYVDGTGQTGVWDGFDESWGPRLDVGLNLPQFDSPVNNGVRTPTPWVSQKDNIRDFFQPGFSMNHNLSILAQSDKSSTRASLSFRDQNGTVPNTDQKRYSLQLNNNTNISEKVSFDVSTNYTRTESDNILNQGYDGNNPMNGFIWSGRQINMQSLKDNWDQRDEQGNYTYYNWNTNYHVNPYFNIYENTNSYKRDRFFGKSSLYYQPFEFLKFEGRAGLDYYNLKAFEKNYYNSAFPYGGFRDRKTDNTELNLDFIATFNKQFGDFNVLASAGANYRNLMWETNVMGADALTVLGVYTIANRVGDAVTTMDHSHVRSNSVFATANLGWKDQIYMDLTARNDWSSTIKDDFFYPSISMSWLPTSSFPSLRNSVLNFWKIRGGWAEIGAGTTAYQNRAYYYPQNNAFGGVAQMFRSMVFPNANLRPEQIRTWEIGTEIGFLDDRIHADVVYYYKSTKDQILAVTTSNVVGFSSMLLNAGEIENKGIEVQLRGDVIRKEEGFNWTTYINYAKDNSKVIELYPELDLNVYQIGWTWGIANVARKGERWGSLIGGGYDRVEDGPMKGAIKVNNRGLVVNKNAQIIGNTTPKFLASWRNDFRYKDFSMGFMFDLRVGGDIWSQTMSHSYTAGVAAITAENGIREKAIVAGRDVMTDEKFVMQDANGNWVENTIETDAQTWFESGGIAQTYVFDGSFLKLREAYLSYNVPSRYLQNMRGIKRVNLSLIGSNLALLWTHKSNTMRIDPETGGVSSDSRGVGFEQASVPSSRSIGLKLGVTF</sequence>
<feature type="chain" id="PRO_5042610343" evidence="12">
    <location>
        <begin position="22"/>
        <end position="1079"/>
    </location>
</feature>
<keyword evidence="8 15" id="KW-0675">Receptor</keyword>
<evidence type="ECO:0000256" key="11">
    <source>
        <dbReference type="RuleBase" id="RU003357"/>
    </source>
</evidence>
<dbReference type="Gene3D" id="2.170.130.10">
    <property type="entry name" value="TonB-dependent receptor, plug domain"/>
    <property type="match status" value="1"/>
</dbReference>
<dbReference type="KEGG" id="smiz:4412673_00909"/>
<name>A0AAJ4X9E7_9SPHI</name>